<feature type="domain" description="Major facilitator superfamily (MFS) profile" evidence="6">
    <location>
        <begin position="36"/>
        <end position="430"/>
    </location>
</feature>
<feature type="transmembrane region" description="Helical" evidence="5">
    <location>
        <begin position="206"/>
        <end position="226"/>
    </location>
</feature>
<feature type="transmembrane region" description="Helical" evidence="5">
    <location>
        <begin position="337"/>
        <end position="360"/>
    </location>
</feature>
<dbReference type="Proteomes" id="UP000295411">
    <property type="component" value="Unassembled WGS sequence"/>
</dbReference>
<name>A0A4R5U1Y3_9MICC</name>
<feature type="transmembrane region" description="Helical" evidence="5">
    <location>
        <begin position="101"/>
        <end position="122"/>
    </location>
</feature>
<dbReference type="Pfam" id="PF07690">
    <property type="entry name" value="MFS_1"/>
    <property type="match status" value="1"/>
</dbReference>
<feature type="transmembrane region" description="Helical" evidence="5">
    <location>
        <begin position="247"/>
        <end position="266"/>
    </location>
</feature>
<feature type="transmembrane region" description="Helical" evidence="5">
    <location>
        <begin position="35"/>
        <end position="63"/>
    </location>
</feature>
<feature type="transmembrane region" description="Helical" evidence="5">
    <location>
        <begin position="69"/>
        <end position="94"/>
    </location>
</feature>
<feature type="transmembrane region" description="Helical" evidence="5">
    <location>
        <begin position="401"/>
        <end position="425"/>
    </location>
</feature>
<dbReference type="Gene3D" id="1.20.1250.20">
    <property type="entry name" value="MFS general substrate transporter like domains"/>
    <property type="match status" value="1"/>
</dbReference>
<keyword evidence="3 5" id="KW-1133">Transmembrane helix</keyword>
<dbReference type="AlphaFoldDB" id="A0A4R5U1Y3"/>
<dbReference type="InterPro" id="IPR036259">
    <property type="entry name" value="MFS_trans_sf"/>
</dbReference>
<keyword evidence="2 5" id="KW-0812">Transmembrane</keyword>
<evidence type="ECO:0000313" key="7">
    <source>
        <dbReference type="EMBL" id="TDK27641.1"/>
    </source>
</evidence>
<proteinExistence type="predicted"/>
<gene>
    <name evidence="7" type="ORF">E2F48_00405</name>
</gene>
<dbReference type="OrthoDB" id="9180256at2"/>
<evidence type="ECO:0000256" key="5">
    <source>
        <dbReference type="SAM" id="Phobius"/>
    </source>
</evidence>
<evidence type="ECO:0000256" key="4">
    <source>
        <dbReference type="ARBA" id="ARBA00023136"/>
    </source>
</evidence>
<protein>
    <submittedName>
        <fullName evidence="7">MFS transporter</fullName>
    </submittedName>
</protein>
<evidence type="ECO:0000313" key="8">
    <source>
        <dbReference type="Proteomes" id="UP000295411"/>
    </source>
</evidence>
<dbReference type="PANTHER" id="PTHR23542:SF1">
    <property type="entry name" value="MAJOR FACILITATOR SUPERFAMILY (MFS) PROFILE DOMAIN-CONTAINING PROTEIN"/>
    <property type="match status" value="1"/>
</dbReference>
<dbReference type="RefSeq" id="WP_133402072.1">
    <property type="nucleotide sequence ID" value="NZ_SMTK01000001.1"/>
</dbReference>
<dbReference type="PROSITE" id="PS50850">
    <property type="entry name" value="MFS"/>
    <property type="match status" value="1"/>
</dbReference>
<dbReference type="SUPFAM" id="SSF103473">
    <property type="entry name" value="MFS general substrate transporter"/>
    <property type="match status" value="1"/>
</dbReference>
<feature type="transmembrane region" description="Helical" evidence="5">
    <location>
        <begin position="180"/>
        <end position="200"/>
    </location>
</feature>
<comment type="subcellular location">
    <subcellularLocation>
        <location evidence="1">Cell membrane</location>
        <topology evidence="1">Multi-pass membrane protein</topology>
    </subcellularLocation>
</comment>
<comment type="caution">
    <text evidence="7">The sequence shown here is derived from an EMBL/GenBank/DDBJ whole genome shotgun (WGS) entry which is preliminary data.</text>
</comment>
<feature type="transmembrane region" description="Helical" evidence="5">
    <location>
        <begin position="286"/>
        <end position="305"/>
    </location>
</feature>
<accession>A0A4R5U1Y3</accession>
<evidence type="ECO:0000259" key="6">
    <source>
        <dbReference type="PROSITE" id="PS50850"/>
    </source>
</evidence>
<dbReference type="InterPro" id="IPR020846">
    <property type="entry name" value="MFS_dom"/>
</dbReference>
<reference evidence="7 8" key="1">
    <citation type="submission" date="2019-03" db="EMBL/GenBank/DDBJ databases">
        <title>Arthrobacter sp. nov., an bacterium isolated from biocrust in Mu Us Desert.</title>
        <authorList>
            <person name="Lixiong L."/>
        </authorList>
    </citation>
    <scope>NUCLEOTIDE SEQUENCE [LARGE SCALE GENOMIC DNA]</scope>
    <source>
        <strain evidence="7 8">SLN-3</strain>
    </source>
</reference>
<keyword evidence="8" id="KW-1185">Reference proteome</keyword>
<evidence type="ECO:0000256" key="3">
    <source>
        <dbReference type="ARBA" id="ARBA00022989"/>
    </source>
</evidence>
<sequence length="443" mass="44134">MTMNAIPSLSPAAERSPAALERPRRFGRFGRLPQLAGTSFLSVGFLARLPLAMLTVGALTIVTSVSGSYALGGFAAGAVGIGSALGAPILGFLADRFGQRVVLLPAAALNTVAIVALVVLALSLTGTAAAAAVPVLAAAFLTGFTSPQIGPLARVRWVAMTGRPADLDTAMSYESTADELTFVLGPALVGLLASLAAPWVPLTLAAVLTLAMVSAFAVHPTGRLVGSPRGRSQAQEPGPAVTGRRSRLLISIPVLGMVAMGTFFGGTQTTLTAFAGQFDAASAAGLLYAVMGLSSAGAALSVAFWPATFAHSWRWIASAAGMVGLAALLFLPSGIPAMVVVLFLLGISVGPTMVSIFSIGSMVAPRRLLGTVMTLLASGIVAGSALGSAVAGSLAERVGTGAAFAVPVLAAAALLVLGLGGAAGLRAHRRSVDAAAPSGATDS</sequence>
<organism evidence="7 8">
    <name type="scientific">Arthrobacter crusticola</name>
    <dbReference type="NCBI Taxonomy" id="2547960"/>
    <lineage>
        <taxon>Bacteria</taxon>
        <taxon>Bacillati</taxon>
        <taxon>Actinomycetota</taxon>
        <taxon>Actinomycetes</taxon>
        <taxon>Micrococcales</taxon>
        <taxon>Micrococcaceae</taxon>
        <taxon>Arthrobacter</taxon>
    </lineage>
</organism>
<feature type="transmembrane region" description="Helical" evidence="5">
    <location>
        <begin position="372"/>
        <end position="395"/>
    </location>
</feature>
<dbReference type="PANTHER" id="PTHR23542">
    <property type="match status" value="1"/>
</dbReference>
<dbReference type="GO" id="GO:0005886">
    <property type="term" value="C:plasma membrane"/>
    <property type="evidence" value="ECO:0007669"/>
    <property type="project" value="UniProtKB-SubCell"/>
</dbReference>
<evidence type="ECO:0000256" key="1">
    <source>
        <dbReference type="ARBA" id="ARBA00004651"/>
    </source>
</evidence>
<keyword evidence="4 5" id="KW-0472">Membrane</keyword>
<feature type="transmembrane region" description="Helical" evidence="5">
    <location>
        <begin position="128"/>
        <end position="146"/>
    </location>
</feature>
<dbReference type="EMBL" id="SMTK01000001">
    <property type="protein sequence ID" value="TDK27641.1"/>
    <property type="molecule type" value="Genomic_DNA"/>
</dbReference>
<feature type="transmembrane region" description="Helical" evidence="5">
    <location>
        <begin position="312"/>
        <end position="331"/>
    </location>
</feature>
<evidence type="ECO:0000256" key="2">
    <source>
        <dbReference type="ARBA" id="ARBA00022692"/>
    </source>
</evidence>
<dbReference type="InterPro" id="IPR011701">
    <property type="entry name" value="MFS"/>
</dbReference>
<dbReference type="GO" id="GO:0022857">
    <property type="term" value="F:transmembrane transporter activity"/>
    <property type="evidence" value="ECO:0007669"/>
    <property type="project" value="InterPro"/>
</dbReference>